<reference evidence="1 3" key="2">
    <citation type="journal article" date="2011" name="Nucleic Acids Res.">
        <title>Insights into the evolution of Archaea and eukaryotic protein modifier systems revealed by the genome of a novel archaeal group.</title>
        <authorList>
            <person name="Nunoura T."/>
            <person name="Takaki Y."/>
            <person name="Kakuta J."/>
            <person name="Nishi S."/>
            <person name="Sugahara J."/>
            <person name="Kazama H."/>
            <person name="Chee G."/>
            <person name="Hattori M."/>
            <person name="Kanai A."/>
            <person name="Atomi H."/>
            <person name="Takai K."/>
            <person name="Takami H."/>
        </authorList>
    </citation>
    <scope>NUCLEOTIDE SEQUENCE</scope>
</reference>
<dbReference type="KEGG" id="csu:CSUB_C1359"/>
<dbReference type="Gene3D" id="6.10.140.1230">
    <property type="match status" value="1"/>
</dbReference>
<gene>
    <name evidence="2" type="ORF">CSUB_C1359</name>
    <name evidence="1" type="ORF">HGMM_F53G09C43</name>
</gene>
<dbReference type="Pfam" id="PF03357">
    <property type="entry name" value="Snf7"/>
    <property type="match status" value="1"/>
</dbReference>
<reference evidence="1 3" key="1">
    <citation type="journal article" date="2005" name="Environ. Microbiol.">
        <title>Genetic and functional properties of uncultivated thermophilic crenarchaeotes from a subsurface gold mine as revealed by analysis of genome fragments.</title>
        <authorList>
            <person name="Nunoura T."/>
            <person name="Hirayama H."/>
            <person name="Takami H."/>
            <person name="Oida H."/>
            <person name="Nishi S."/>
            <person name="Shimamura S."/>
            <person name="Suzuki Y."/>
            <person name="Inagaki F."/>
            <person name="Takai K."/>
            <person name="Nealson K.H."/>
            <person name="Horikoshi K."/>
        </authorList>
    </citation>
    <scope>NUCLEOTIDE SEQUENCE</scope>
</reference>
<dbReference type="STRING" id="311458.CSUB_C1359"/>
<dbReference type="EMBL" id="BA000048">
    <property type="protein sequence ID" value="BAJ51210.1"/>
    <property type="molecule type" value="Genomic_DNA"/>
</dbReference>
<dbReference type="AlphaFoldDB" id="E6NBE3"/>
<proteinExistence type="predicted"/>
<evidence type="ECO:0000313" key="2">
    <source>
        <dbReference type="EMBL" id="BAJ51210.1"/>
    </source>
</evidence>
<accession>E6NBE3</accession>
<dbReference type="Proteomes" id="UP000008120">
    <property type="component" value="Chromosome"/>
</dbReference>
<dbReference type="InterPro" id="IPR005024">
    <property type="entry name" value="Snf7_fam"/>
</dbReference>
<protein>
    <recommendedName>
        <fullName evidence="4">Snf7 family protein</fullName>
    </recommendedName>
</protein>
<dbReference type="BioCyc" id="CCAL311458:G131R-1377-MONOMER"/>
<dbReference type="GO" id="GO:0007034">
    <property type="term" value="P:vacuolar transport"/>
    <property type="evidence" value="ECO:0007669"/>
    <property type="project" value="InterPro"/>
</dbReference>
<dbReference type="EMBL" id="AP011898">
    <property type="protein sequence ID" value="BAJ49649.1"/>
    <property type="molecule type" value="Genomic_DNA"/>
</dbReference>
<evidence type="ECO:0008006" key="4">
    <source>
        <dbReference type="Google" id="ProtNLM"/>
    </source>
</evidence>
<evidence type="ECO:0000313" key="3">
    <source>
        <dbReference type="Proteomes" id="UP000008120"/>
    </source>
</evidence>
<name>E6NBE3_CALS0</name>
<organism evidence="1">
    <name type="scientific">Caldiarchaeum subterraneum</name>
    <dbReference type="NCBI Taxonomy" id="311458"/>
    <lineage>
        <taxon>Archaea</taxon>
        <taxon>Nitrososphaerota</taxon>
        <taxon>Candidatus Caldarchaeales</taxon>
        <taxon>Candidatus Caldarchaeaceae</taxon>
        <taxon>Candidatus Caldarchaeum</taxon>
    </lineage>
</organism>
<evidence type="ECO:0000313" key="1">
    <source>
        <dbReference type="EMBL" id="BAJ49649.1"/>
    </source>
</evidence>
<sequence>MRRPRLHTDVATKSRVGHLTLIPVDTSPIFLMQHFYPRSRDSSSSEMFRLFRKKEPPKPPFDQRLSEIVTRLMTIQNRMDYKARAMQMRGRELFNQIVRAKMEKDEERAAVYANELAQLRKMMHATVRSQASLEGVVLRLEAVRDYNEVRKVIGPVAAVVMAVQKDVGGVMPEISSGLRGVQDLLEDLSVSVGTVSDTYIGASTADPEAEAILREASEVAAQRLKKDMPDIESGHFIT</sequence>